<dbReference type="AlphaFoldDB" id="A0A073IPW5"/>
<feature type="domain" description="Peptidase S55" evidence="3">
    <location>
        <begin position="1"/>
        <end position="147"/>
    </location>
</feature>
<evidence type="ECO:0000313" key="4">
    <source>
        <dbReference type="EMBL" id="KEJ91804.1"/>
    </source>
</evidence>
<dbReference type="InterPro" id="IPR008763">
    <property type="entry name" value="Peptidase_S55"/>
</dbReference>
<accession>A0A073IPW5</accession>
<dbReference type="PROSITE" id="PS51494">
    <property type="entry name" value="SPOIVB"/>
    <property type="match status" value="1"/>
</dbReference>
<comment type="caution">
    <text evidence="4">The sequence shown here is derived from an EMBL/GenBank/DDBJ whole genome shotgun (WGS) entry which is preliminary data.</text>
</comment>
<feature type="compositionally biased region" description="Basic and acidic residues" evidence="1">
    <location>
        <begin position="153"/>
        <end position="169"/>
    </location>
</feature>
<feature type="region of interest" description="Disordered" evidence="1">
    <location>
        <begin position="713"/>
        <end position="766"/>
    </location>
</feature>
<dbReference type="OrthoDB" id="9765242at2"/>
<proteinExistence type="predicted"/>
<feature type="compositionally biased region" description="Low complexity" evidence="1">
    <location>
        <begin position="183"/>
        <end position="197"/>
    </location>
</feature>
<evidence type="ECO:0000313" key="5">
    <source>
        <dbReference type="Proteomes" id="UP000027665"/>
    </source>
</evidence>
<sequence length="766" mass="82233">MKKAAKILSALAMAALLASGARAEERFVPKEPVMPLSQIRPGMLGYAKTVLQGTKITPFKVKIVGVVPSKSKPRNLIMVEVLDKYIRENGGIAAGMSGSPVYVDGRLIGAIGYSWSFADSSMGLVTPVEEMLKAMEWRQKLPWFDVPPLPPDEADKKDAESDAASDDRAPGCGAASADKIISADKAASGDKAAPGGKTASGDVALSGDKTISGDALSEDKEILSGDVKIDFDEEASGSGAPREKMTLASDGVSARYAARLGKKLGVSIIPLGSESAGSSPVDLRWRPEPGAAVGAAIAWGDVVVGGVGTLTAVSKDGRFIAFAHPMFNRGGVSYAMTQASILRTVPSIESSFKLGYLGKIAGVVTQDRPEAIGGRLGQLAAASSYTVNFHDVDERKKETKRFQTVADPFIGPEIGSAGILGLVDDLWARKGAGTALVAYTVSGGNMKPSWTRRNIFYSPKDAVKAMQKEIESLGKVISRNPFREINPYGVTVDVEMTKTPRVVYIDKIKIEDEKEEYSPGDKVKAVVTFRPWRKAPVKKTFELRIPENAVSFCEVTARGGGIEEPEEEPLITGIRAITTFKEFVTELSAKETNNQIIVEIGGPEKDSPEKKKPYKSTDKDKEKLSESSAVKEEDSENKKPEAGRDKKENKKKGKDSFTPADMMEERFVSEINAERIKNREMVVADTNYYVEGVLRTFIKVKGGSASDMLQSKLAQLMGGGEEEEEEYAPPEDEEDEGGEDGGDGDEGDGEGESLSFSGLGRGAKRK</sequence>
<reference evidence="4 5" key="1">
    <citation type="submission" date="2014-04" db="EMBL/GenBank/DDBJ databases">
        <title>Draft Genome Sequence of Synergistes jonesii.</title>
        <authorList>
            <person name="Coil D.A."/>
            <person name="Eisen J.A."/>
            <person name="Holland-Moritz H.E."/>
        </authorList>
    </citation>
    <scope>NUCLEOTIDE SEQUENCE [LARGE SCALE GENOMIC DNA]</scope>
    <source>
        <strain evidence="4 5">78-1</strain>
    </source>
</reference>
<dbReference type="eggNOG" id="COG3064">
    <property type="taxonomic scope" value="Bacteria"/>
</dbReference>
<gene>
    <name evidence="4" type="ORF">EH55_07480</name>
</gene>
<keyword evidence="5" id="KW-1185">Reference proteome</keyword>
<feature type="compositionally biased region" description="Basic and acidic residues" evidence="1">
    <location>
        <begin position="602"/>
        <end position="648"/>
    </location>
</feature>
<dbReference type="PATRIC" id="fig|2754.20.peg.1002"/>
<keyword evidence="2" id="KW-0732">Signal</keyword>
<feature type="region of interest" description="Disordered" evidence="1">
    <location>
        <begin position="146"/>
        <end position="211"/>
    </location>
</feature>
<feature type="chain" id="PRO_5001691743" description="Peptidase S55 domain-containing protein" evidence="2">
    <location>
        <begin position="24"/>
        <end position="766"/>
    </location>
</feature>
<name>A0A073IPW5_9BACT</name>
<protein>
    <recommendedName>
        <fullName evidence="3">Peptidase S55 domain-containing protein</fullName>
    </recommendedName>
</protein>
<evidence type="ECO:0000256" key="2">
    <source>
        <dbReference type="SAM" id="SignalP"/>
    </source>
</evidence>
<dbReference type="STRING" id="2754.EH55_07480"/>
<feature type="region of interest" description="Disordered" evidence="1">
    <location>
        <begin position="598"/>
        <end position="663"/>
    </location>
</feature>
<evidence type="ECO:0000256" key="1">
    <source>
        <dbReference type="SAM" id="MobiDB-lite"/>
    </source>
</evidence>
<feature type="signal peptide" evidence="2">
    <location>
        <begin position="1"/>
        <end position="23"/>
    </location>
</feature>
<dbReference type="Pfam" id="PF05580">
    <property type="entry name" value="Peptidase_S55"/>
    <property type="match status" value="1"/>
</dbReference>
<organism evidence="4 5">
    <name type="scientific">Synergistes jonesii</name>
    <dbReference type="NCBI Taxonomy" id="2754"/>
    <lineage>
        <taxon>Bacteria</taxon>
        <taxon>Thermotogati</taxon>
        <taxon>Synergistota</taxon>
        <taxon>Synergistia</taxon>
        <taxon>Synergistales</taxon>
        <taxon>Synergistaceae</taxon>
        <taxon>Synergistes</taxon>
    </lineage>
</organism>
<dbReference type="Proteomes" id="UP000027665">
    <property type="component" value="Unassembled WGS sequence"/>
</dbReference>
<dbReference type="RefSeq" id="WP_037977159.1">
    <property type="nucleotide sequence ID" value="NZ_JMKI01000037.1"/>
</dbReference>
<dbReference type="GeneID" id="90984081"/>
<feature type="compositionally biased region" description="Acidic residues" evidence="1">
    <location>
        <begin position="720"/>
        <end position="751"/>
    </location>
</feature>
<evidence type="ECO:0000259" key="3">
    <source>
        <dbReference type="PROSITE" id="PS51494"/>
    </source>
</evidence>
<dbReference type="EMBL" id="JMKI01000037">
    <property type="protein sequence ID" value="KEJ91804.1"/>
    <property type="molecule type" value="Genomic_DNA"/>
</dbReference>